<gene>
    <name evidence="3" type="ORF">DW228_10350</name>
</gene>
<dbReference type="EMBL" id="QRJE01000015">
    <property type="protein sequence ID" value="RHH11166.1"/>
    <property type="molecule type" value="Genomic_DNA"/>
</dbReference>
<evidence type="ECO:0000313" key="3">
    <source>
        <dbReference type="EMBL" id="RHH11166.1"/>
    </source>
</evidence>
<keyword evidence="2 3" id="KW-0808">Transferase</keyword>
<evidence type="ECO:0000256" key="2">
    <source>
        <dbReference type="ARBA" id="ARBA00022679"/>
    </source>
</evidence>
<dbReference type="RefSeq" id="WP_122330272.1">
    <property type="nucleotide sequence ID" value="NZ_JAQDYY010000011.1"/>
</dbReference>
<dbReference type="CDD" id="cd11301">
    <property type="entry name" value="Fut1_Fut2_like"/>
    <property type="match status" value="1"/>
</dbReference>
<keyword evidence="1 3" id="KW-0328">Glycosyltransferase</keyword>
<evidence type="ECO:0000313" key="4">
    <source>
        <dbReference type="Proteomes" id="UP000266644"/>
    </source>
</evidence>
<sequence>MIVSSLRGGLGNQMFIYAMVKAMALRNNVPFAFNLNTDFANDEVYKRKLLLSYFALDLPENKKLTFDFSYGNYYRRLSRNLGCHILHPSYRYICEERPPHFESRLISSKITNAFLEGYWQSEKYFLDYKQEIKEDFVIQKKLEYTSYLELEEIKLLDKNAIMIGVRRYQESDVAPGGVLEDDYYKCAMDIMASKVTSPVFFCFSQDLEWVEKHLAGKYPVRLISKKEDDSGAIDDMFLMMHFRNYIISNSSFYWWGAWLSKYDDKLVIAPGNFINKDSVPESWFKLNVR</sequence>
<comment type="caution">
    <text evidence="3">The sequence shown here is derived from an EMBL/GenBank/DDBJ whole genome shotgun (WGS) entry which is preliminary data.</text>
</comment>
<proteinExistence type="predicted"/>
<dbReference type="PANTHER" id="PTHR11927:SF9">
    <property type="entry name" value="L-FUCOSYLTRANSFERASE"/>
    <property type="match status" value="1"/>
</dbReference>
<name>A0A396BW21_BACFG</name>
<dbReference type="GO" id="GO:0005975">
    <property type="term" value="P:carbohydrate metabolic process"/>
    <property type="evidence" value="ECO:0007669"/>
    <property type="project" value="InterPro"/>
</dbReference>
<dbReference type="Pfam" id="PF01531">
    <property type="entry name" value="Glyco_transf_11"/>
    <property type="match status" value="1"/>
</dbReference>
<dbReference type="AlphaFoldDB" id="A0A396BW21"/>
<organism evidence="3 4">
    <name type="scientific">Bacteroides fragilis</name>
    <dbReference type="NCBI Taxonomy" id="817"/>
    <lineage>
        <taxon>Bacteria</taxon>
        <taxon>Pseudomonadati</taxon>
        <taxon>Bacteroidota</taxon>
        <taxon>Bacteroidia</taxon>
        <taxon>Bacteroidales</taxon>
        <taxon>Bacteroidaceae</taxon>
        <taxon>Bacteroides</taxon>
    </lineage>
</organism>
<reference evidence="3 4" key="1">
    <citation type="submission" date="2018-08" db="EMBL/GenBank/DDBJ databases">
        <title>A genome reference for cultivated species of the human gut microbiota.</title>
        <authorList>
            <person name="Zou Y."/>
            <person name="Xue W."/>
            <person name="Luo G."/>
        </authorList>
    </citation>
    <scope>NUCLEOTIDE SEQUENCE [LARGE SCALE GENOMIC DNA]</scope>
    <source>
        <strain evidence="3 4">AM18-6</strain>
    </source>
</reference>
<dbReference type="PANTHER" id="PTHR11927">
    <property type="entry name" value="GALACTOSIDE 2-L-FUCOSYLTRANSFERASE"/>
    <property type="match status" value="1"/>
</dbReference>
<dbReference type="GO" id="GO:0008107">
    <property type="term" value="F:galactoside 2-alpha-L-fucosyltransferase activity"/>
    <property type="evidence" value="ECO:0007669"/>
    <property type="project" value="InterPro"/>
</dbReference>
<evidence type="ECO:0000256" key="1">
    <source>
        <dbReference type="ARBA" id="ARBA00022676"/>
    </source>
</evidence>
<dbReference type="Proteomes" id="UP000266644">
    <property type="component" value="Unassembled WGS sequence"/>
</dbReference>
<accession>A0A396BW21</accession>
<protein>
    <submittedName>
        <fullName evidence="3">Alpha-1,2-fucosyltransferase</fullName>
    </submittedName>
</protein>
<dbReference type="GO" id="GO:0016020">
    <property type="term" value="C:membrane"/>
    <property type="evidence" value="ECO:0007669"/>
    <property type="project" value="InterPro"/>
</dbReference>
<dbReference type="InterPro" id="IPR002516">
    <property type="entry name" value="Glyco_trans_11"/>
</dbReference>